<dbReference type="EnsemblPlants" id="Pp3c19_8040V3.2">
    <property type="protein sequence ID" value="PAC:32939774.CDS.1"/>
    <property type="gene ID" value="Pp3c19_8040"/>
</dbReference>
<reference evidence="1 3" key="1">
    <citation type="journal article" date="2008" name="Science">
        <title>The Physcomitrella genome reveals evolutionary insights into the conquest of land by plants.</title>
        <authorList>
            <person name="Rensing S."/>
            <person name="Lang D."/>
            <person name="Zimmer A."/>
            <person name="Terry A."/>
            <person name="Salamov A."/>
            <person name="Shapiro H."/>
            <person name="Nishiyama T."/>
            <person name="Perroud P.-F."/>
            <person name="Lindquist E."/>
            <person name="Kamisugi Y."/>
            <person name="Tanahashi T."/>
            <person name="Sakakibara K."/>
            <person name="Fujita T."/>
            <person name="Oishi K."/>
            <person name="Shin-I T."/>
            <person name="Kuroki Y."/>
            <person name="Toyoda A."/>
            <person name="Suzuki Y."/>
            <person name="Hashimoto A."/>
            <person name="Yamaguchi K."/>
            <person name="Sugano A."/>
            <person name="Kohara Y."/>
            <person name="Fujiyama A."/>
            <person name="Anterola A."/>
            <person name="Aoki S."/>
            <person name="Ashton N."/>
            <person name="Barbazuk W.B."/>
            <person name="Barker E."/>
            <person name="Bennetzen J."/>
            <person name="Bezanilla M."/>
            <person name="Blankenship R."/>
            <person name="Cho S.H."/>
            <person name="Dutcher S."/>
            <person name="Estelle M."/>
            <person name="Fawcett J.A."/>
            <person name="Gundlach H."/>
            <person name="Hanada K."/>
            <person name="Heyl A."/>
            <person name="Hicks K.A."/>
            <person name="Hugh J."/>
            <person name="Lohr M."/>
            <person name="Mayer K."/>
            <person name="Melkozernov A."/>
            <person name="Murata T."/>
            <person name="Nelson D."/>
            <person name="Pils B."/>
            <person name="Prigge M."/>
            <person name="Reiss B."/>
            <person name="Renner T."/>
            <person name="Rombauts S."/>
            <person name="Rushton P."/>
            <person name="Sanderfoot A."/>
            <person name="Schween G."/>
            <person name="Shiu S.-H."/>
            <person name="Stueber K."/>
            <person name="Theodoulou F.L."/>
            <person name="Tu H."/>
            <person name="Van de Peer Y."/>
            <person name="Verrier P.J."/>
            <person name="Waters E."/>
            <person name="Wood A."/>
            <person name="Yang L."/>
            <person name="Cove D."/>
            <person name="Cuming A."/>
            <person name="Hasebe M."/>
            <person name="Lucas S."/>
            <person name="Mishler D.B."/>
            <person name="Reski R."/>
            <person name="Grigoriev I."/>
            <person name="Quatrano R.S."/>
            <person name="Boore J.L."/>
        </authorList>
    </citation>
    <scope>NUCLEOTIDE SEQUENCE [LARGE SCALE GENOMIC DNA]</scope>
    <source>
        <strain evidence="2 3">cv. Gransden 2004</strain>
    </source>
</reference>
<dbReference type="EnsemblPlants" id="Pp3c19_8040V3.1">
    <property type="protein sequence ID" value="PAC:32939773.CDS.1"/>
    <property type="gene ID" value="Pp3c19_8040"/>
</dbReference>
<organism evidence="1">
    <name type="scientific">Physcomitrium patens</name>
    <name type="common">Spreading-leaved earth moss</name>
    <name type="synonym">Physcomitrella patens</name>
    <dbReference type="NCBI Taxonomy" id="3218"/>
    <lineage>
        <taxon>Eukaryota</taxon>
        <taxon>Viridiplantae</taxon>
        <taxon>Streptophyta</taxon>
        <taxon>Embryophyta</taxon>
        <taxon>Bryophyta</taxon>
        <taxon>Bryophytina</taxon>
        <taxon>Bryopsida</taxon>
        <taxon>Funariidae</taxon>
        <taxon>Funariales</taxon>
        <taxon>Funariaceae</taxon>
        <taxon>Physcomitrium</taxon>
    </lineage>
</organism>
<protein>
    <submittedName>
        <fullName evidence="1 2">Uncharacterized protein</fullName>
    </submittedName>
</protein>
<reference evidence="1 3" key="2">
    <citation type="journal article" date="2018" name="Plant J.">
        <title>The Physcomitrella patens chromosome-scale assembly reveals moss genome structure and evolution.</title>
        <authorList>
            <person name="Lang D."/>
            <person name="Ullrich K.K."/>
            <person name="Murat F."/>
            <person name="Fuchs J."/>
            <person name="Jenkins J."/>
            <person name="Haas F.B."/>
            <person name="Piednoel M."/>
            <person name="Gundlach H."/>
            <person name="Van Bel M."/>
            <person name="Meyberg R."/>
            <person name="Vives C."/>
            <person name="Morata J."/>
            <person name="Symeonidi A."/>
            <person name="Hiss M."/>
            <person name="Muchero W."/>
            <person name="Kamisugi Y."/>
            <person name="Saleh O."/>
            <person name="Blanc G."/>
            <person name="Decker E.L."/>
            <person name="van Gessel N."/>
            <person name="Grimwood J."/>
            <person name="Hayes R.D."/>
            <person name="Graham S.W."/>
            <person name="Gunter L.E."/>
            <person name="McDaniel S.F."/>
            <person name="Hoernstein S.N.W."/>
            <person name="Larsson A."/>
            <person name="Li F.W."/>
            <person name="Perroud P.F."/>
            <person name="Phillips J."/>
            <person name="Ranjan P."/>
            <person name="Rokshar D.S."/>
            <person name="Rothfels C.J."/>
            <person name="Schneider L."/>
            <person name="Shu S."/>
            <person name="Stevenson D.W."/>
            <person name="Thummler F."/>
            <person name="Tillich M."/>
            <person name="Villarreal Aguilar J.C."/>
            <person name="Widiez T."/>
            <person name="Wong G.K."/>
            <person name="Wymore A."/>
            <person name="Zhang Y."/>
            <person name="Zimmer A.D."/>
            <person name="Quatrano R.S."/>
            <person name="Mayer K.F.X."/>
            <person name="Goodstein D."/>
            <person name="Casacuberta J.M."/>
            <person name="Vandepoele K."/>
            <person name="Reski R."/>
            <person name="Cuming A.C."/>
            <person name="Tuskan G.A."/>
            <person name="Maumus F."/>
            <person name="Salse J."/>
            <person name="Schmutz J."/>
            <person name="Rensing S.A."/>
        </authorList>
    </citation>
    <scope>NUCLEOTIDE SEQUENCE [LARGE SCALE GENOMIC DNA]</scope>
    <source>
        <strain evidence="2 3">cv. Gransden 2004</strain>
    </source>
</reference>
<dbReference type="OrthoDB" id="10680223at2759"/>
<keyword evidence="3" id="KW-1185">Reference proteome</keyword>
<dbReference type="Gramene" id="Pp3c19_8040V3.1">
    <property type="protein sequence ID" value="PAC:32939773.CDS.1"/>
    <property type="gene ID" value="Pp3c19_8040"/>
</dbReference>
<dbReference type="RefSeq" id="XP_024403573.1">
    <property type="nucleotide sequence ID" value="XM_024547805.2"/>
</dbReference>
<dbReference type="EMBL" id="ABEU02000019">
    <property type="protein sequence ID" value="PNR34049.1"/>
    <property type="molecule type" value="Genomic_DNA"/>
</dbReference>
<evidence type="ECO:0000313" key="3">
    <source>
        <dbReference type="Proteomes" id="UP000006727"/>
    </source>
</evidence>
<dbReference type="RefSeq" id="XP_024403572.1">
    <property type="nucleotide sequence ID" value="XM_024547804.2"/>
</dbReference>
<dbReference type="GeneID" id="112295823"/>
<dbReference type="Gramene" id="Pp3c19_8040V3.3">
    <property type="protein sequence ID" value="PAC:32939775.CDS.1"/>
    <property type="gene ID" value="Pp3c19_8040"/>
</dbReference>
<accession>A9THZ0</accession>
<dbReference type="HOGENOM" id="CLU_1135120_0_0_1"/>
<evidence type="ECO:0000313" key="1">
    <source>
        <dbReference type="EMBL" id="PNR34049.1"/>
    </source>
</evidence>
<dbReference type="PaxDb" id="3218-PP1S234_107V6.1"/>
<evidence type="ECO:0000313" key="2">
    <source>
        <dbReference type="EnsemblPlants" id="PAC:32939773.CDS.1"/>
    </source>
</evidence>
<dbReference type="Gramene" id="Pp3c19_8040V3.2">
    <property type="protein sequence ID" value="PAC:32939774.CDS.1"/>
    <property type="gene ID" value="Pp3c19_8040"/>
</dbReference>
<dbReference type="AlphaFoldDB" id="A9THZ0"/>
<gene>
    <name evidence="2" type="primary">LOC112295823</name>
    <name evidence="1" type="ORF">PHYPA_023865</name>
</gene>
<sequence length="245" mass="28067">MACKEMVTSEVLNHWRTRRNANMKCFAAMEELAAVIDRLNSFSFHCCEEDSTDSALVHPGYSKPTGKDILLGCGTGVVRELVEQRVEDAIDEDDLIPHESLEIDIDLDGNRIRSLSPHIHRLHRLYTRTYGIDKEPTVSFRDFVHGFQLDLSPPSPRFSDLKTRLAPYFKQCIHDALEPLLGPVAAVVQSHGEEERKQREEFLGLEEKKLALRRKKIQRLKRHRAGRFQPCRGHLGHTRRGPKLG</sequence>
<proteinExistence type="predicted"/>
<dbReference type="Proteomes" id="UP000006727">
    <property type="component" value="Chromosome 19"/>
</dbReference>
<dbReference type="EnsemblPlants" id="Pp3c19_8040V3.3">
    <property type="protein sequence ID" value="PAC:32939775.CDS.1"/>
    <property type="gene ID" value="Pp3c19_8040"/>
</dbReference>
<reference evidence="2" key="3">
    <citation type="submission" date="2020-12" db="UniProtKB">
        <authorList>
            <consortium name="EnsemblPlants"/>
        </authorList>
    </citation>
    <scope>IDENTIFICATION</scope>
</reference>
<name>A9THZ0_PHYPA</name>